<dbReference type="EMBL" id="KN817549">
    <property type="protein sequence ID" value="KJA22570.1"/>
    <property type="molecule type" value="Genomic_DNA"/>
</dbReference>
<keyword evidence="1" id="KW-1133">Transmembrane helix</keyword>
<organism evidence="3 4">
    <name type="scientific">Hypholoma sublateritium (strain FD-334 SS-4)</name>
    <dbReference type="NCBI Taxonomy" id="945553"/>
    <lineage>
        <taxon>Eukaryota</taxon>
        <taxon>Fungi</taxon>
        <taxon>Dikarya</taxon>
        <taxon>Basidiomycota</taxon>
        <taxon>Agaricomycotina</taxon>
        <taxon>Agaricomycetes</taxon>
        <taxon>Agaricomycetidae</taxon>
        <taxon>Agaricales</taxon>
        <taxon>Agaricineae</taxon>
        <taxon>Strophariaceae</taxon>
        <taxon>Hypholoma</taxon>
    </lineage>
</organism>
<dbReference type="SUPFAM" id="SSF53474">
    <property type="entry name" value="alpha/beta-Hydrolases"/>
    <property type="match status" value="1"/>
</dbReference>
<dbReference type="AlphaFoldDB" id="A0A0D2PRX2"/>
<keyword evidence="4" id="KW-1185">Reference proteome</keyword>
<sequence length="406" mass="45391">MSERKPGDALKSIASLWYRRVRRVFIGIASLYALAVILVMTPLIQTHVLYAHYIDFLSFTKFNHPEHYGLAPGKTVNLRLTSADNTSIGAWFVFSDPFYQQLPYPPPANRDFSFPRQELISTAVKQAPTILFLHGNTGTRAHHLRTVLYTAFTARLKANVFVIDYRGFGDSEGHPTVHGVSQDARAGWDYLISQGTKPEDILILGHSLGTAIAALLSAELSSEGIRPRGTVLMSPFSSVRTLIDQYYLFGCLPLLKPLSLIPLAPRMISWSLVHRFDTLTLVPGIKSSVLIVHADDDKDIPVSHASAIFDAFLQPYLPSSPRFPENPFSHQEWDNYTAQDTLRTVIRKDVVATINVEGYAVYEEMQPSVVAKESRKVALLRTERGGHDIGRVEGVHDAIGHMFNFY</sequence>
<proteinExistence type="predicted"/>
<dbReference type="PANTHER" id="PTHR12277:SF194">
    <property type="entry name" value="FI04476P"/>
    <property type="match status" value="1"/>
</dbReference>
<dbReference type="GO" id="GO:0005789">
    <property type="term" value="C:endoplasmic reticulum membrane"/>
    <property type="evidence" value="ECO:0007669"/>
    <property type="project" value="TreeGrafter"/>
</dbReference>
<dbReference type="STRING" id="945553.A0A0D2PRX2"/>
<dbReference type="GO" id="GO:0006660">
    <property type="term" value="P:phosphatidylserine catabolic process"/>
    <property type="evidence" value="ECO:0007669"/>
    <property type="project" value="TreeGrafter"/>
</dbReference>
<evidence type="ECO:0000313" key="4">
    <source>
        <dbReference type="Proteomes" id="UP000054270"/>
    </source>
</evidence>
<dbReference type="OrthoDB" id="446723at2759"/>
<dbReference type="GO" id="GO:0004622">
    <property type="term" value="F:phosphatidylcholine lysophospholipase activity"/>
    <property type="evidence" value="ECO:0007669"/>
    <property type="project" value="TreeGrafter"/>
</dbReference>
<accession>A0A0D2PRX2</accession>
<dbReference type="Proteomes" id="UP000054270">
    <property type="component" value="Unassembled WGS sequence"/>
</dbReference>
<evidence type="ECO:0000256" key="1">
    <source>
        <dbReference type="SAM" id="Phobius"/>
    </source>
</evidence>
<reference evidence="4" key="1">
    <citation type="submission" date="2014-04" db="EMBL/GenBank/DDBJ databases">
        <title>Evolutionary Origins and Diversification of the Mycorrhizal Mutualists.</title>
        <authorList>
            <consortium name="DOE Joint Genome Institute"/>
            <consortium name="Mycorrhizal Genomics Consortium"/>
            <person name="Kohler A."/>
            <person name="Kuo A."/>
            <person name="Nagy L.G."/>
            <person name="Floudas D."/>
            <person name="Copeland A."/>
            <person name="Barry K.W."/>
            <person name="Cichocki N."/>
            <person name="Veneault-Fourrey C."/>
            <person name="LaButti K."/>
            <person name="Lindquist E.A."/>
            <person name="Lipzen A."/>
            <person name="Lundell T."/>
            <person name="Morin E."/>
            <person name="Murat C."/>
            <person name="Riley R."/>
            <person name="Ohm R."/>
            <person name="Sun H."/>
            <person name="Tunlid A."/>
            <person name="Henrissat B."/>
            <person name="Grigoriev I.V."/>
            <person name="Hibbett D.S."/>
            <person name="Martin F."/>
        </authorList>
    </citation>
    <scope>NUCLEOTIDE SEQUENCE [LARGE SCALE GENOMIC DNA]</scope>
    <source>
        <strain evidence="4">FD-334 SS-4</strain>
    </source>
</reference>
<dbReference type="GO" id="GO:0047372">
    <property type="term" value="F:monoacylglycerol lipase activity"/>
    <property type="evidence" value="ECO:0007669"/>
    <property type="project" value="TreeGrafter"/>
</dbReference>
<evidence type="ECO:0000313" key="3">
    <source>
        <dbReference type="EMBL" id="KJA22570.1"/>
    </source>
</evidence>
<dbReference type="PANTHER" id="PTHR12277">
    <property type="entry name" value="ALPHA/BETA HYDROLASE DOMAIN-CONTAINING PROTEIN"/>
    <property type="match status" value="1"/>
</dbReference>
<feature type="transmembrane region" description="Helical" evidence="1">
    <location>
        <begin position="21"/>
        <end position="44"/>
    </location>
</feature>
<dbReference type="InterPro" id="IPR000073">
    <property type="entry name" value="AB_hydrolase_1"/>
</dbReference>
<dbReference type="Gene3D" id="3.40.50.1820">
    <property type="entry name" value="alpha/beta hydrolase"/>
    <property type="match status" value="1"/>
</dbReference>
<name>A0A0D2PRX2_HYPSF</name>
<dbReference type="InterPro" id="IPR029058">
    <property type="entry name" value="AB_hydrolase_fold"/>
</dbReference>
<dbReference type="Pfam" id="PF12697">
    <property type="entry name" value="Abhydrolase_6"/>
    <property type="match status" value="1"/>
</dbReference>
<dbReference type="GO" id="GO:0052651">
    <property type="term" value="P:monoacylglycerol catabolic process"/>
    <property type="evidence" value="ECO:0007669"/>
    <property type="project" value="TreeGrafter"/>
</dbReference>
<protein>
    <recommendedName>
        <fullName evidence="2">AB hydrolase-1 domain-containing protein</fullName>
    </recommendedName>
</protein>
<keyword evidence="1" id="KW-0472">Membrane</keyword>
<dbReference type="OMA" id="WYEGRRV"/>
<evidence type="ECO:0000259" key="2">
    <source>
        <dbReference type="Pfam" id="PF12697"/>
    </source>
</evidence>
<feature type="domain" description="AB hydrolase-1" evidence="2">
    <location>
        <begin position="130"/>
        <end position="360"/>
    </location>
</feature>
<keyword evidence="1" id="KW-0812">Transmembrane</keyword>
<gene>
    <name evidence="3" type="ORF">HYPSUDRAFT_40961</name>
</gene>